<name>A0A220URH7_9GAMM</name>
<dbReference type="AlphaFoldDB" id="A0A220URH7"/>
<keyword evidence="1" id="KW-0812">Transmembrane</keyword>
<evidence type="ECO:0000313" key="3">
    <source>
        <dbReference type="Proteomes" id="UP000198367"/>
    </source>
</evidence>
<keyword evidence="1" id="KW-1133">Transmembrane helix</keyword>
<keyword evidence="1" id="KW-0472">Membrane</keyword>
<sequence>MPPTVTYIQVFNPFNKSVFCSPELRNQMPKYYLSRHRFRKVINTTIIVIMLVLSFRNFAGEDELL</sequence>
<proteinExistence type="predicted"/>
<protein>
    <submittedName>
        <fullName evidence="2">Uncharacterized protein</fullName>
    </submittedName>
</protein>
<accession>A0A220URH7</accession>
<organism evidence="2 3">
    <name type="scientific">Shewanella bicestrii</name>
    <dbReference type="NCBI Taxonomy" id="2018305"/>
    <lineage>
        <taxon>Bacteria</taxon>
        <taxon>Pseudomonadati</taxon>
        <taxon>Pseudomonadota</taxon>
        <taxon>Gammaproteobacteria</taxon>
        <taxon>Alteromonadales</taxon>
        <taxon>Shewanellaceae</taxon>
        <taxon>Shewanella</taxon>
    </lineage>
</organism>
<evidence type="ECO:0000256" key="1">
    <source>
        <dbReference type="SAM" id="Phobius"/>
    </source>
</evidence>
<keyword evidence="3" id="KW-1185">Reference proteome</keyword>
<reference evidence="2 3" key="1">
    <citation type="submission" date="2017-07" db="EMBL/GenBank/DDBJ databases">
        <title>Phenotypical and genomic characterization of a clinical isolate of Shewanella bicestrii sp. nov. producing an extended-spectrum beta-lactamase and a new oxacillinase variant.</title>
        <authorList>
            <person name="Jousset A.B."/>
            <person name="Bonnin R.A."/>
            <person name="Girlich D."/>
            <person name="Dabos L."/>
            <person name="Potron A."/>
            <person name="Dortet L."/>
            <person name="Glaser P."/>
            <person name="Naas T."/>
        </authorList>
    </citation>
    <scope>NUCLEOTIDE SEQUENCE [LARGE SCALE GENOMIC DNA]</scope>
    <source>
        <strain evidence="2 3">JAB-1</strain>
    </source>
</reference>
<dbReference type="Proteomes" id="UP000198367">
    <property type="component" value="Chromosome"/>
</dbReference>
<gene>
    <name evidence="2" type="ORF">CF168_19035</name>
</gene>
<dbReference type="EMBL" id="CP022358">
    <property type="protein sequence ID" value="ASK70794.1"/>
    <property type="molecule type" value="Genomic_DNA"/>
</dbReference>
<evidence type="ECO:0000313" key="2">
    <source>
        <dbReference type="EMBL" id="ASK70794.1"/>
    </source>
</evidence>
<feature type="transmembrane region" description="Helical" evidence="1">
    <location>
        <begin position="41"/>
        <end position="59"/>
    </location>
</feature>
<dbReference type="KEGG" id="sbj:CF168_19035"/>